<dbReference type="Pfam" id="PF12996">
    <property type="entry name" value="DUF3880"/>
    <property type="match status" value="1"/>
</dbReference>
<sequence length="592" mass="67141">MMKQTETPHFTAVYSEHSVHQGQTAQQSGIPDDIEVRLGERVFHMLRPGGAERETAVVTGQMQELQRDCLPVLLGCGLGHALRQVLQCVDGPVAVVEKEAGLQAITGVLQSLPTNQRERITLITSQSHQDALTELTHWQMLHGGLRLLPLALPFYLRLDRDYYGSLQKDLLASARFDFWSRAAGPRFADATPRVLLLTSKYFLMGEIEGACRKLGIEYKLVVIRDEALARADFVQQLLEAVVAFRPDCCITLNHMGVDVEGVLMDLLARLQLPLASWFVDNPHLIIHLYSRCVSPWTTLFTWDSDNISSLRAAGFDHVFYLPLGTDPDRFHPSKGASAPAAWKADISFVGNSMVYKVGGRLKNGHFPRPLLLSFYAVAQEFMDSHHRSVAGFLRDCQPEAYAHYQALPDNEAKLAYETAVTWQATRLYRNGCVRRLLPLRPLIVGDAGWQKVEFRHEPLQPRYLDALSYYTELPLFYGHSAINFNCTSKQMKGAVNQRVFDVPAAGSFVLTDWREQMEQLFEPHEIVCYHEPDEAPELARHYLARPTERRRITQAARQRVLACHTWQHRLQTMLERMREVYGTPAARQAVRG</sequence>
<dbReference type="InterPro" id="IPR055259">
    <property type="entry name" value="YkvP/CgeB_Glyco_trans-like"/>
</dbReference>
<name>A0A212IVK1_9BACT</name>
<reference evidence="3" key="1">
    <citation type="submission" date="2016-04" db="EMBL/GenBank/DDBJ databases">
        <authorList>
            <person name="Evans L.H."/>
            <person name="Alamgir A."/>
            <person name="Owens N."/>
            <person name="Weber N.D."/>
            <person name="Virtaneva K."/>
            <person name="Barbian K."/>
            <person name="Babar A."/>
            <person name="Rosenke K."/>
        </authorList>
    </citation>
    <scope>NUCLEOTIDE SEQUENCE</scope>
    <source>
        <strain evidence="3">92-2</strain>
    </source>
</reference>
<evidence type="ECO:0000259" key="1">
    <source>
        <dbReference type="Pfam" id="PF12996"/>
    </source>
</evidence>
<dbReference type="RefSeq" id="WP_227118511.1">
    <property type="nucleotide sequence ID" value="NZ_LT598928.1"/>
</dbReference>
<feature type="domain" description="Spore protein YkvP N-terminal" evidence="1">
    <location>
        <begin position="276"/>
        <end position="353"/>
    </location>
</feature>
<feature type="domain" description="Spore protein YkvP/CgeB glycosyl transferase-like" evidence="2">
    <location>
        <begin position="439"/>
        <end position="575"/>
    </location>
</feature>
<protein>
    <submittedName>
        <fullName evidence="3">Uncharacterized protein</fullName>
    </submittedName>
</protein>
<organism evidence="3">
    <name type="scientific">uncultured Desulfovibrio sp</name>
    <dbReference type="NCBI Taxonomy" id="167968"/>
    <lineage>
        <taxon>Bacteria</taxon>
        <taxon>Pseudomonadati</taxon>
        <taxon>Thermodesulfobacteriota</taxon>
        <taxon>Desulfovibrionia</taxon>
        <taxon>Desulfovibrionales</taxon>
        <taxon>Desulfovibrionaceae</taxon>
        <taxon>Desulfovibrio</taxon>
        <taxon>environmental samples</taxon>
    </lineage>
</organism>
<dbReference type="InterPro" id="IPR024542">
    <property type="entry name" value="YkvP_N"/>
</dbReference>
<proteinExistence type="predicted"/>
<dbReference type="AlphaFoldDB" id="A0A212IVK1"/>
<evidence type="ECO:0000259" key="2">
    <source>
        <dbReference type="Pfam" id="PF13524"/>
    </source>
</evidence>
<dbReference type="Pfam" id="PF13524">
    <property type="entry name" value="Glyco_trans_1_2"/>
    <property type="match status" value="1"/>
</dbReference>
<dbReference type="EMBL" id="FLUP01000001">
    <property type="protein sequence ID" value="SBV91214.1"/>
    <property type="molecule type" value="Genomic_DNA"/>
</dbReference>
<accession>A0A212IVK1</accession>
<gene>
    <name evidence="3" type="ORF">KM92DES2_10101</name>
</gene>
<evidence type="ECO:0000313" key="3">
    <source>
        <dbReference type="EMBL" id="SBV91214.1"/>
    </source>
</evidence>